<comment type="similarity">
    <text evidence="1 2">Belongs to the nucleosome assembly protein (NAP) family.</text>
</comment>
<evidence type="ECO:0000313" key="4">
    <source>
        <dbReference type="Ensembl" id="ENSBJAP00000006180.1"/>
    </source>
</evidence>
<dbReference type="Ensembl" id="ENSBJAT00000006360.1">
    <property type="protein sequence ID" value="ENSBJAP00000006180.1"/>
    <property type="gene ID" value="ENSBJAG00000004432.1"/>
</dbReference>
<dbReference type="InterPro" id="IPR002164">
    <property type="entry name" value="NAP_family"/>
</dbReference>
<dbReference type="AlphaFoldDB" id="A0A8C0ARX2"/>
<protein>
    <submittedName>
        <fullName evidence="4">Uncharacterized protein</fullName>
    </submittedName>
</protein>
<evidence type="ECO:0000256" key="3">
    <source>
        <dbReference type="SAM" id="MobiDB-lite"/>
    </source>
</evidence>
<dbReference type="SUPFAM" id="SSF143113">
    <property type="entry name" value="NAP-like"/>
    <property type="match status" value="1"/>
</dbReference>
<accession>A0A8C0ARX2</accession>
<dbReference type="PANTHER" id="PTHR11875">
    <property type="entry name" value="TESTIS-SPECIFIC Y-ENCODED PROTEIN"/>
    <property type="match status" value="1"/>
</dbReference>
<evidence type="ECO:0000256" key="2">
    <source>
        <dbReference type="RuleBase" id="RU003876"/>
    </source>
</evidence>
<feature type="region of interest" description="Disordered" evidence="3">
    <location>
        <begin position="1"/>
        <end position="22"/>
    </location>
</feature>
<organism evidence="4 5">
    <name type="scientific">Buteo japonicus</name>
    <dbReference type="NCBI Taxonomy" id="224669"/>
    <lineage>
        <taxon>Eukaryota</taxon>
        <taxon>Metazoa</taxon>
        <taxon>Chordata</taxon>
        <taxon>Craniata</taxon>
        <taxon>Vertebrata</taxon>
        <taxon>Euteleostomi</taxon>
        <taxon>Archelosauria</taxon>
        <taxon>Archosauria</taxon>
        <taxon>Dinosauria</taxon>
        <taxon>Saurischia</taxon>
        <taxon>Theropoda</taxon>
        <taxon>Coelurosauria</taxon>
        <taxon>Aves</taxon>
        <taxon>Neognathae</taxon>
        <taxon>Neoaves</taxon>
        <taxon>Telluraves</taxon>
        <taxon>Accipitrimorphae</taxon>
        <taxon>Accipitriformes</taxon>
        <taxon>Accipitridae</taxon>
        <taxon>Accipitrinae</taxon>
        <taxon>Buteo</taxon>
    </lineage>
</organism>
<dbReference type="FunFam" id="3.30.1120.90:FF:000002">
    <property type="entry name" value="Testis-specific Y-encoded-like protein 2"/>
    <property type="match status" value="1"/>
</dbReference>
<keyword evidence="5" id="KW-1185">Reference proteome</keyword>
<dbReference type="Gene3D" id="3.30.1120.90">
    <property type="entry name" value="Nucleosome assembly protein"/>
    <property type="match status" value="1"/>
</dbReference>
<dbReference type="InterPro" id="IPR037231">
    <property type="entry name" value="NAP-like_sf"/>
</dbReference>
<reference evidence="4" key="1">
    <citation type="submission" date="2025-08" db="UniProtKB">
        <authorList>
            <consortium name="Ensembl"/>
        </authorList>
    </citation>
    <scope>IDENTIFICATION</scope>
</reference>
<evidence type="ECO:0000313" key="5">
    <source>
        <dbReference type="Proteomes" id="UP000694555"/>
    </source>
</evidence>
<reference evidence="4" key="2">
    <citation type="submission" date="2025-09" db="UniProtKB">
        <authorList>
            <consortium name="Ensembl"/>
        </authorList>
    </citation>
    <scope>IDENTIFICATION</scope>
</reference>
<dbReference type="GO" id="GO:0005634">
    <property type="term" value="C:nucleus"/>
    <property type="evidence" value="ECO:0007669"/>
    <property type="project" value="InterPro"/>
</dbReference>
<sequence>GGVLSLLGGPQPSEKQLGGSSACWGWGPHPSGRQLGGSLACWGRSHPSGKGETHDKARPLAFLNSPPQFLNHPQLSAMISDRDEDALSYMTSLQVPEFGQARPGCRIRFFFSVNPYFQNDVVAKEFVRGPSGHLVSHSTPIRWWQGQDPRSRPHKGPPAPRSFFAWFGDHSFPAGDRIAEIIKEELWPNPLQFYLLGEDDDEDVQEILDDGDGK</sequence>
<dbReference type="Pfam" id="PF00956">
    <property type="entry name" value="NAP"/>
    <property type="match status" value="1"/>
</dbReference>
<proteinExistence type="inferred from homology"/>
<dbReference type="GO" id="GO:0006334">
    <property type="term" value="P:nucleosome assembly"/>
    <property type="evidence" value="ECO:0007669"/>
    <property type="project" value="InterPro"/>
</dbReference>
<name>A0A8C0ARX2_9AVES</name>
<dbReference type="Proteomes" id="UP000694555">
    <property type="component" value="Unplaced"/>
</dbReference>
<evidence type="ECO:0000256" key="1">
    <source>
        <dbReference type="ARBA" id="ARBA00009947"/>
    </source>
</evidence>